<feature type="compositionally biased region" description="Pro residues" evidence="1">
    <location>
        <begin position="180"/>
        <end position="190"/>
    </location>
</feature>
<evidence type="ECO:0000256" key="1">
    <source>
        <dbReference type="SAM" id="MobiDB-lite"/>
    </source>
</evidence>
<proteinExistence type="predicted"/>
<organism evidence="2 3">
    <name type="scientific">Caldovatus sediminis</name>
    <dbReference type="NCBI Taxonomy" id="2041189"/>
    <lineage>
        <taxon>Bacteria</taxon>
        <taxon>Pseudomonadati</taxon>
        <taxon>Pseudomonadota</taxon>
        <taxon>Alphaproteobacteria</taxon>
        <taxon>Acetobacterales</taxon>
        <taxon>Roseomonadaceae</taxon>
        <taxon>Caldovatus</taxon>
    </lineage>
</organism>
<gene>
    <name evidence="2" type="ORF">GCM10010964_36190</name>
</gene>
<feature type="compositionally biased region" description="Low complexity" evidence="1">
    <location>
        <begin position="61"/>
        <end position="78"/>
    </location>
</feature>
<feature type="compositionally biased region" description="Low complexity" evidence="1">
    <location>
        <begin position="134"/>
        <end position="146"/>
    </location>
</feature>
<comment type="caution">
    <text evidence="2">The sequence shown here is derived from an EMBL/GenBank/DDBJ whole genome shotgun (WGS) entry which is preliminary data.</text>
</comment>
<evidence type="ECO:0000313" key="2">
    <source>
        <dbReference type="EMBL" id="GGG45560.1"/>
    </source>
</evidence>
<keyword evidence="3" id="KW-1185">Reference proteome</keyword>
<dbReference type="EMBL" id="BMKS01000014">
    <property type="protein sequence ID" value="GGG45560.1"/>
    <property type="molecule type" value="Genomic_DNA"/>
</dbReference>
<dbReference type="Proteomes" id="UP000597507">
    <property type="component" value="Unassembled WGS sequence"/>
</dbReference>
<evidence type="ECO:0000313" key="3">
    <source>
        <dbReference type="Proteomes" id="UP000597507"/>
    </source>
</evidence>
<name>A0A8J2ZEK4_9PROT</name>
<dbReference type="AlphaFoldDB" id="A0A8J2ZEK4"/>
<reference evidence="2 3" key="1">
    <citation type="journal article" date="2014" name="Int. J. Syst. Evol. Microbiol.">
        <title>Complete genome sequence of Corynebacterium casei LMG S-19264T (=DSM 44701T), isolated from a smear-ripened cheese.</title>
        <authorList>
            <consortium name="US DOE Joint Genome Institute (JGI-PGF)"/>
            <person name="Walter F."/>
            <person name="Albersmeier A."/>
            <person name="Kalinowski J."/>
            <person name="Ruckert C."/>
        </authorList>
    </citation>
    <scope>NUCLEOTIDE SEQUENCE [LARGE SCALE GENOMIC DNA]</scope>
    <source>
        <strain evidence="2 3">CGMCC 1.16330</strain>
    </source>
</reference>
<accession>A0A8J2ZEK4</accession>
<feature type="region of interest" description="Disordered" evidence="1">
    <location>
        <begin position="1"/>
        <end position="194"/>
    </location>
</feature>
<sequence>MPMPVPMPRERKEEDDSADAWLWLPRAGDPDASRTGRAGVPAAPEEVLVAGPPGMARPGSPDALGPRPGDAGPDAAAPTVPDRPSAPAATHAAWNDVGRDEPSAPLPNGSGSRPADREAERGPTTAPPRSADTPAPGAAEADLPAACNAAASGEGQEGPGRVPSRPADPPGRAPDHPTGHGPPHPTPPDRGLPADLAALAAALDAESRAADAWLDDFLAGRVALESAFHFADPRGAADPHDWPFG</sequence>
<protein>
    <submittedName>
        <fullName evidence="2">Uncharacterized protein</fullName>
    </submittedName>
</protein>